<proteinExistence type="predicted"/>
<dbReference type="Gene3D" id="3.30.70.100">
    <property type="match status" value="1"/>
</dbReference>
<name>A0ABT3BE36_9RHOB</name>
<reference evidence="2 3" key="1">
    <citation type="submission" date="2022-04" db="EMBL/GenBank/DDBJ databases">
        <title>Roseobacter sp. WL0113 is a bacterium isolated from neritic sediment.</title>
        <authorList>
            <person name="Wang L."/>
            <person name="He W."/>
            <person name="Zhang D.-F."/>
        </authorList>
    </citation>
    <scope>NUCLEOTIDE SEQUENCE [LARGE SCALE GENOMIC DNA]</scope>
    <source>
        <strain evidence="2 3">WL0113</strain>
    </source>
</reference>
<keyword evidence="3" id="KW-1185">Reference proteome</keyword>
<dbReference type="EMBL" id="JALIEB010000005">
    <property type="protein sequence ID" value="MCV3271833.1"/>
    <property type="molecule type" value="Genomic_DNA"/>
</dbReference>
<protein>
    <submittedName>
        <fullName evidence="2">BLUF domain-containing protein</fullName>
    </submittedName>
</protein>
<evidence type="ECO:0000313" key="2">
    <source>
        <dbReference type="EMBL" id="MCV3271833.1"/>
    </source>
</evidence>
<accession>A0ABT3BE36</accession>
<comment type="caution">
    <text evidence="2">The sequence shown here is derived from an EMBL/GenBank/DDBJ whole genome shotgun (WGS) entry which is preliminary data.</text>
</comment>
<dbReference type="SMART" id="SM01034">
    <property type="entry name" value="BLUF"/>
    <property type="match status" value="1"/>
</dbReference>
<gene>
    <name evidence="2" type="ORF">MUB52_10365</name>
</gene>
<dbReference type="InterPro" id="IPR007024">
    <property type="entry name" value="BLUF_domain"/>
</dbReference>
<dbReference type="PROSITE" id="PS50925">
    <property type="entry name" value="BLUF"/>
    <property type="match status" value="1"/>
</dbReference>
<evidence type="ECO:0000259" key="1">
    <source>
        <dbReference type="PROSITE" id="PS50925"/>
    </source>
</evidence>
<sequence length="152" mass="17410">MTHTEEDLLRVVYFSYQTYDTDREMMAWEIDKILEKSQFNNGRFNVTGALIFNSGVFGQVLEGPIDAVEETFERIQMDERHDHITVLDTSRITERSFPRWSMGFIGSDSVCAELFGEIGSKTAFDISRLSGQQIFETLHALTLKNEISDRAA</sequence>
<dbReference type="Pfam" id="PF04940">
    <property type="entry name" value="BLUF"/>
    <property type="match status" value="1"/>
</dbReference>
<dbReference type="Proteomes" id="UP001208690">
    <property type="component" value="Unassembled WGS sequence"/>
</dbReference>
<dbReference type="RefSeq" id="WP_263844149.1">
    <property type="nucleotide sequence ID" value="NZ_JALIEB010000005.1"/>
</dbReference>
<dbReference type="InterPro" id="IPR036046">
    <property type="entry name" value="Acylphosphatase-like_dom_sf"/>
</dbReference>
<evidence type="ECO:0000313" key="3">
    <source>
        <dbReference type="Proteomes" id="UP001208690"/>
    </source>
</evidence>
<dbReference type="SUPFAM" id="SSF54975">
    <property type="entry name" value="Acylphosphatase/BLUF domain-like"/>
    <property type="match status" value="1"/>
</dbReference>
<feature type="domain" description="BLUF" evidence="1">
    <location>
        <begin position="8"/>
        <end position="103"/>
    </location>
</feature>
<organism evidence="2 3">
    <name type="scientific">Roseobacter sinensis</name>
    <dbReference type="NCBI Taxonomy" id="2931391"/>
    <lineage>
        <taxon>Bacteria</taxon>
        <taxon>Pseudomonadati</taxon>
        <taxon>Pseudomonadota</taxon>
        <taxon>Alphaproteobacteria</taxon>
        <taxon>Rhodobacterales</taxon>
        <taxon>Roseobacteraceae</taxon>
        <taxon>Roseobacter</taxon>
    </lineage>
</organism>